<proteinExistence type="predicted"/>
<dbReference type="Proteomes" id="UP000261660">
    <property type="component" value="Unplaced"/>
</dbReference>
<dbReference type="InterPro" id="IPR001507">
    <property type="entry name" value="ZP_dom"/>
</dbReference>
<protein>
    <submittedName>
        <fullName evidence="5">Alpha-tectorin-like</fullName>
    </submittedName>
</protein>
<sequence>MQLFSWFGSYCQLCSAAMYQAFTSSGEMNISSCPITYFGQKYEKVYVSYRLDTLACLYTLPVHNVNVIFGLFTNTTTYDQDTCSAIICDVYGVARVVSDCGPKEHCQGDGSCAPSNVCTVAGSTIIDINGKVHTVPDRCGYTLLSPGSIPGLKVYGVFQERRRRDVSVKVSLEQGGRVKLNGDVLKLNATAQVFSGVKLSKDKTGVTAKISTSNGAVSVFFDGDKALIQLSGTVQGLCGGSSKSFSGEKVAEYSSAGCNLLKQAPFTACHNLISPEPFVTACTNTLCKYPAVDDIKCKLLETYTIVCSKQGNVKVEDWRTKTSCCKNSCQDKFCSDHEFCGQKFYGGEPRCFCRAIFASKYRSKSSYGEPTACEHSSAAVTLANCLLEEEGIDYSALHLNDQTCKGEMKDDTHMVTFKFDSSRTCGTVVKANDSKIIYKNTITTQNNSIVGHIYRHDRVHIDFSCFYNQPDIKSLAIKWGCLQQITSGAWIYNLTMKAYTDPLLLGTIESSTNIRMNERIWVALKTEGLDENAVQFVTESCWATNEPSPSGNLRYDLIIKGCPNPADDTVTIENNGRGPYNVFSFKTFQFTDLTGDVYLHCKVQLCVMQGGNCVPVCQQAGRWRRSIMSSYEDENPALITMAWSY</sequence>
<dbReference type="Ensembl" id="ENSLBET00000029276.1">
    <property type="protein sequence ID" value="ENSLBEP00000027945.1"/>
    <property type="gene ID" value="ENSLBEG00000021144.1"/>
</dbReference>
<dbReference type="Pfam" id="PF00100">
    <property type="entry name" value="Zona_pellucida"/>
    <property type="match status" value="1"/>
</dbReference>
<reference evidence="5" key="2">
    <citation type="submission" date="2025-09" db="UniProtKB">
        <authorList>
            <consortium name="Ensembl"/>
        </authorList>
    </citation>
    <scope>IDENTIFICATION</scope>
</reference>
<accession>A0A3Q3N269</accession>
<dbReference type="GeneTree" id="ENSGT00940000156038"/>
<dbReference type="PANTHER" id="PTHR14002:SF50">
    <property type="entry name" value="ALPHA-TECTORIN-LIKE-RELATED"/>
    <property type="match status" value="1"/>
</dbReference>
<dbReference type="InParanoid" id="A0A3Q3N269"/>
<evidence type="ECO:0000256" key="2">
    <source>
        <dbReference type="ARBA" id="ARBA00023157"/>
    </source>
</evidence>
<dbReference type="Pfam" id="PF23344">
    <property type="entry name" value="ZP-N"/>
    <property type="match status" value="1"/>
</dbReference>
<name>A0A3Q3N269_9LABR</name>
<reference evidence="5" key="1">
    <citation type="submission" date="2025-08" db="UniProtKB">
        <authorList>
            <consortium name="Ensembl"/>
        </authorList>
    </citation>
    <scope>IDENTIFICATION</scope>
</reference>
<evidence type="ECO:0000313" key="6">
    <source>
        <dbReference type="Proteomes" id="UP000261660"/>
    </source>
</evidence>
<dbReference type="SMART" id="SM00241">
    <property type="entry name" value="ZP"/>
    <property type="match status" value="1"/>
</dbReference>
<feature type="signal peptide" evidence="3">
    <location>
        <begin position="1"/>
        <end position="16"/>
    </location>
</feature>
<dbReference type="InterPro" id="IPR014853">
    <property type="entry name" value="VWF/SSPO/ZAN-like_Cys-rich_dom"/>
</dbReference>
<dbReference type="Pfam" id="PF08742">
    <property type="entry name" value="C8"/>
    <property type="match status" value="1"/>
</dbReference>
<dbReference type="STRING" id="56723.ENSLBEP00000027945"/>
<dbReference type="Gene3D" id="2.60.40.4100">
    <property type="entry name" value="Zona pellucida, ZP-C domain"/>
    <property type="match status" value="1"/>
</dbReference>
<keyword evidence="6" id="KW-1185">Reference proteome</keyword>
<organism evidence="5 6">
    <name type="scientific">Labrus bergylta</name>
    <name type="common">ballan wrasse</name>
    <dbReference type="NCBI Taxonomy" id="56723"/>
    <lineage>
        <taxon>Eukaryota</taxon>
        <taxon>Metazoa</taxon>
        <taxon>Chordata</taxon>
        <taxon>Craniata</taxon>
        <taxon>Vertebrata</taxon>
        <taxon>Euteleostomi</taxon>
        <taxon>Actinopterygii</taxon>
        <taxon>Neopterygii</taxon>
        <taxon>Teleostei</taxon>
        <taxon>Neoteleostei</taxon>
        <taxon>Acanthomorphata</taxon>
        <taxon>Eupercaria</taxon>
        <taxon>Labriformes</taxon>
        <taxon>Labridae</taxon>
        <taxon>Labrus</taxon>
    </lineage>
</organism>
<dbReference type="PANTHER" id="PTHR14002">
    <property type="entry name" value="ENDOGLIN/TGF-BETA RECEPTOR TYPE III"/>
    <property type="match status" value="1"/>
</dbReference>
<dbReference type="InterPro" id="IPR055355">
    <property type="entry name" value="ZP-C"/>
</dbReference>
<dbReference type="InterPro" id="IPR055356">
    <property type="entry name" value="ZP-N"/>
</dbReference>
<dbReference type="Gene3D" id="2.60.40.3210">
    <property type="entry name" value="Zona pellucida, ZP-N domain"/>
    <property type="match status" value="1"/>
</dbReference>
<dbReference type="AlphaFoldDB" id="A0A3Q3N269"/>
<evidence type="ECO:0000256" key="3">
    <source>
        <dbReference type="SAM" id="SignalP"/>
    </source>
</evidence>
<dbReference type="SMART" id="SM00832">
    <property type="entry name" value="C8"/>
    <property type="match status" value="1"/>
</dbReference>
<evidence type="ECO:0000259" key="4">
    <source>
        <dbReference type="PROSITE" id="PS51034"/>
    </source>
</evidence>
<dbReference type="PROSITE" id="PS51034">
    <property type="entry name" value="ZP_2"/>
    <property type="match status" value="1"/>
</dbReference>
<keyword evidence="2" id="KW-1015">Disulfide bond</keyword>
<feature type="domain" description="ZP" evidence="4">
    <location>
        <begin position="372"/>
        <end position="624"/>
    </location>
</feature>
<evidence type="ECO:0000313" key="5">
    <source>
        <dbReference type="Ensembl" id="ENSLBEP00000027945.1"/>
    </source>
</evidence>
<evidence type="ECO:0000256" key="1">
    <source>
        <dbReference type="ARBA" id="ARBA00022729"/>
    </source>
</evidence>
<dbReference type="InterPro" id="IPR042235">
    <property type="entry name" value="ZP-C_dom"/>
</dbReference>
<keyword evidence="1 3" id="KW-0732">Signal</keyword>
<feature type="chain" id="PRO_5018592625" evidence="3">
    <location>
        <begin position="17"/>
        <end position="645"/>
    </location>
</feature>